<dbReference type="Pfam" id="PF01661">
    <property type="entry name" value="Macro"/>
    <property type="match status" value="1"/>
</dbReference>
<dbReference type="PANTHER" id="PTHR11106">
    <property type="entry name" value="GANGLIOSIDE INDUCED DIFFERENTIATION ASSOCIATED PROTEIN 2-RELATED"/>
    <property type="match status" value="1"/>
</dbReference>
<feature type="coiled-coil region" evidence="1">
    <location>
        <begin position="175"/>
        <end position="214"/>
    </location>
</feature>
<dbReference type="SMART" id="SM00506">
    <property type="entry name" value="A1pp"/>
    <property type="match status" value="1"/>
</dbReference>
<name>A0AAD2D6X2_EUPCR</name>
<dbReference type="SUPFAM" id="SSF52949">
    <property type="entry name" value="Macro domain-like"/>
    <property type="match status" value="1"/>
</dbReference>
<accession>A0AAD2D6X2</accession>
<dbReference type="Proteomes" id="UP001295684">
    <property type="component" value="Unassembled WGS sequence"/>
</dbReference>
<reference evidence="4" key="1">
    <citation type="submission" date="2023-07" db="EMBL/GenBank/DDBJ databases">
        <authorList>
            <consortium name="AG Swart"/>
            <person name="Singh M."/>
            <person name="Singh A."/>
            <person name="Seah K."/>
            <person name="Emmerich C."/>
        </authorList>
    </citation>
    <scope>NUCLEOTIDE SEQUENCE</scope>
    <source>
        <strain evidence="4">DP1</strain>
    </source>
</reference>
<evidence type="ECO:0000256" key="1">
    <source>
        <dbReference type="SAM" id="Coils"/>
    </source>
</evidence>
<evidence type="ECO:0000259" key="3">
    <source>
        <dbReference type="PROSITE" id="PS51154"/>
    </source>
</evidence>
<organism evidence="4 5">
    <name type="scientific">Euplotes crassus</name>
    <dbReference type="NCBI Taxonomy" id="5936"/>
    <lineage>
        <taxon>Eukaryota</taxon>
        <taxon>Sar</taxon>
        <taxon>Alveolata</taxon>
        <taxon>Ciliophora</taxon>
        <taxon>Intramacronucleata</taxon>
        <taxon>Spirotrichea</taxon>
        <taxon>Hypotrichia</taxon>
        <taxon>Euplotida</taxon>
        <taxon>Euplotidae</taxon>
        <taxon>Moneuplotes</taxon>
    </lineage>
</organism>
<gene>
    <name evidence="4" type="ORF">ECRASSUSDP1_LOCUS24996</name>
</gene>
<feature type="coiled-coil region" evidence="1">
    <location>
        <begin position="446"/>
        <end position="473"/>
    </location>
</feature>
<dbReference type="InterPro" id="IPR002589">
    <property type="entry name" value="Macro_dom"/>
</dbReference>
<dbReference type="Gene3D" id="3.40.220.10">
    <property type="entry name" value="Leucine Aminopeptidase, subunit E, domain 1"/>
    <property type="match status" value="1"/>
</dbReference>
<comment type="caution">
    <text evidence="4">The sequence shown here is derived from an EMBL/GenBank/DDBJ whole genome shotgun (WGS) entry which is preliminary data.</text>
</comment>
<feature type="coiled-coil region" evidence="1">
    <location>
        <begin position="87"/>
        <end position="114"/>
    </location>
</feature>
<keyword evidence="1" id="KW-0175">Coiled coil</keyword>
<dbReference type="CDD" id="cd02907">
    <property type="entry name" value="Macro_Af1521_BAL-like"/>
    <property type="match status" value="1"/>
</dbReference>
<feature type="domain" description="Macro" evidence="3">
    <location>
        <begin position="491"/>
        <end position="681"/>
    </location>
</feature>
<dbReference type="PANTHER" id="PTHR11106:SF111">
    <property type="entry name" value="MACRO DOMAIN-CONTAINING PROTEIN"/>
    <property type="match status" value="1"/>
</dbReference>
<keyword evidence="5" id="KW-1185">Reference proteome</keyword>
<evidence type="ECO:0000313" key="5">
    <source>
        <dbReference type="Proteomes" id="UP001295684"/>
    </source>
</evidence>
<dbReference type="InterPro" id="IPR043472">
    <property type="entry name" value="Macro_dom-like"/>
</dbReference>
<proteinExistence type="predicted"/>
<evidence type="ECO:0000313" key="4">
    <source>
        <dbReference type="EMBL" id="CAI2383494.1"/>
    </source>
</evidence>
<dbReference type="EMBL" id="CAMPGE010025768">
    <property type="protein sequence ID" value="CAI2383494.1"/>
    <property type="molecule type" value="Genomic_DNA"/>
</dbReference>
<feature type="coiled-coil region" evidence="1">
    <location>
        <begin position="343"/>
        <end position="415"/>
    </location>
</feature>
<sequence>MDLKKELEKDFSNPQDLAKAMKNICERNGWRIEDMKNMNLTEDDIPRSLTRHIIWEKKQKKAIKEYQKCLESYQEFLGNFTLNGFKSDELKDALYEAKKRKEELKHEVDGIKKKYPTEFRKLDEEEELKIFSDVLENADCSVRKLKETADGGLNEMIEDIHGRYEHNDREADFQLKKAETELKRIALNLKEQLLENIDQRKEETKEIIKNVKSELDLTVCNSMEEELETLKEPENFKQIMQKHGFIAERRAKEKRSFSYKNVQLQKLSEILKDLIDCNFNAKKDLALQKRIQAFMIDLKMKNMTMKKNPEIIRCPSCNSKIKKDLPDDSAKVLELLAKPIMARVEFEEVKEKYESNVKDAVEKFHHRIKKKNAEIIKNKILPRFKKVSENLNEMLQKLEDDKERQKGLIKENNELRILISITQNNLETYASCSDDIKKFSEQETKYSQALKQVGDYEQDIKHLRDKKEYLERLIKEKSRPLRKKKAEKAEATDVYTFMYRSTRITVRKNDLVQEYVDAIVNPANEDLIHAGGAPRAIASKAGPEFERECEDYILENYKLKTGSSMVTSAGGELKCDYVIHTAGPIYEKNRKNHAREFEQLKKCFESILTIMIDRDFYDISIPAISTGLFGFPIKKCVEICAKTIKSKIDNNQGEFEGKEIILCNIDGKTTDVFEKWIEKYMEQESDDEDSVEERKDNYEDEESIETAQNNEEDYSSERDGALDDNRVEAPGDNVDSDY</sequence>
<dbReference type="PROSITE" id="PS51154">
    <property type="entry name" value="MACRO"/>
    <property type="match status" value="1"/>
</dbReference>
<feature type="region of interest" description="Disordered" evidence="2">
    <location>
        <begin position="683"/>
        <end position="738"/>
    </location>
</feature>
<dbReference type="AlphaFoldDB" id="A0AAD2D6X2"/>
<feature type="compositionally biased region" description="Acidic residues" evidence="2">
    <location>
        <begin position="698"/>
        <end position="714"/>
    </location>
</feature>
<feature type="compositionally biased region" description="Basic and acidic residues" evidence="2">
    <location>
        <begin position="715"/>
        <end position="729"/>
    </location>
</feature>
<evidence type="ECO:0000256" key="2">
    <source>
        <dbReference type="SAM" id="MobiDB-lite"/>
    </source>
</evidence>
<protein>
    <recommendedName>
        <fullName evidence="3">Macro domain-containing protein</fullName>
    </recommendedName>
</protein>